<feature type="region of interest" description="Disordered" evidence="1">
    <location>
        <begin position="380"/>
        <end position="406"/>
    </location>
</feature>
<dbReference type="RefSeq" id="XP_046065507.1">
    <property type="nucleotide sequence ID" value="XM_046218829.1"/>
</dbReference>
<dbReference type="InterPro" id="IPR018465">
    <property type="entry name" value="Scm3/HJURP"/>
</dbReference>
<feature type="compositionally biased region" description="Polar residues" evidence="1">
    <location>
        <begin position="108"/>
        <end position="133"/>
    </location>
</feature>
<feature type="compositionally biased region" description="Polar residues" evidence="1">
    <location>
        <begin position="384"/>
        <end position="406"/>
    </location>
</feature>
<evidence type="ECO:0008006" key="4">
    <source>
        <dbReference type="Google" id="ProtNLM"/>
    </source>
</evidence>
<dbReference type="InterPro" id="IPR009072">
    <property type="entry name" value="Histone-fold"/>
</dbReference>
<reference evidence="2" key="1">
    <citation type="submission" date="2021-12" db="EMBL/GenBank/DDBJ databases">
        <title>Convergent genome expansion in fungi linked to evolution of root-endophyte symbiosis.</title>
        <authorList>
            <consortium name="DOE Joint Genome Institute"/>
            <person name="Ke Y.-H."/>
            <person name="Bonito G."/>
            <person name="Liao H.-L."/>
            <person name="Looney B."/>
            <person name="Rojas-Flechas A."/>
            <person name="Nash J."/>
            <person name="Hameed K."/>
            <person name="Schadt C."/>
            <person name="Martin F."/>
            <person name="Crous P.W."/>
            <person name="Miettinen O."/>
            <person name="Magnuson J.K."/>
            <person name="Labbe J."/>
            <person name="Jacobson D."/>
            <person name="Doktycz M.J."/>
            <person name="Veneault-Fourrey C."/>
            <person name="Kuo A."/>
            <person name="Mondo S."/>
            <person name="Calhoun S."/>
            <person name="Riley R."/>
            <person name="Ohm R."/>
            <person name="LaButti K."/>
            <person name="Andreopoulos B."/>
            <person name="Pangilinan J."/>
            <person name="Nolan M."/>
            <person name="Tritt A."/>
            <person name="Clum A."/>
            <person name="Lipzen A."/>
            <person name="Daum C."/>
            <person name="Barry K."/>
            <person name="Grigoriev I.V."/>
            <person name="Vilgalys R."/>
        </authorList>
    </citation>
    <scope>NUCLEOTIDE SEQUENCE</scope>
    <source>
        <strain evidence="2">PMI_201</strain>
    </source>
</reference>
<feature type="region of interest" description="Disordered" evidence="1">
    <location>
        <begin position="230"/>
        <end position="293"/>
    </location>
</feature>
<feature type="compositionally biased region" description="Low complexity" evidence="1">
    <location>
        <begin position="530"/>
        <end position="544"/>
    </location>
</feature>
<organism evidence="2 3">
    <name type="scientific">Talaromyces proteolyticus</name>
    <dbReference type="NCBI Taxonomy" id="1131652"/>
    <lineage>
        <taxon>Eukaryota</taxon>
        <taxon>Fungi</taxon>
        <taxon>Dikarya</taxon>
        <taxon>Ascomycota</taxon>
        <taxon>Pezizomycotina</taxon>
        <taxon>Eurotiomycetes</taxon>
        <taxon>Eurotiomycetidae</taxon>
        <taxon>Eurotiales</taxon>
        <taxon>Trichocomaceae</taxon>
        <taxon>Talaromyces</taxon>
        <taxon>Talaromyces sect. Bacilispori</taxon>
    </lineage>
</organism>
<dbReference type="Gene3D" id="1.10.20.10">
    <property type="entry name" value="Histone, subunit A"/>
    <property type="match status" value="1"/>
</dbReference>
<dbReference type="PANTHER" id="PTHR15992">
    <property type="entry name" value="HOLLIDAY JUNCTION RECOGNITION PROTEIN"/>
    <property type="match status" value="1"/>
</dbReference>
<dbReference type="Proteomes" id="UP001201262">
    <property type="component" value="Unassembled WGS sequence"/>
</dbReference>
<keyword evidence="3" id="KW-1185">Reference proteome</keyword>
<dbReference type="GO" id="GO:0042393">
    <property type="term" value="F:histone binding"/>
    <property type="evidence" value="ECO:0007669"/>
    <property type="project" value="InterPro"/>
</dbReference>
<feature type="region of interest" description="Disordered" evidence="1">
    <location>
        <begin position="96"/>
        <end position="138"/>
    </location>
</feature>
<name>A0AAD4KIF7_9EURO</name>
<dbReference type="AlphaFoldDB" id="A0AAD4KIF7"/>
<dbReference type="SUPFAM" id="SSF46689">
    <property type="entry name" value="Homeodomain-like"/>
    <property type="match status" value="1"/>
</dbReference>
<dbReference type="PANTHER" id="PTHR15992:SF5">
    <property type="entry name" value="HOLLIDAY JUNCTION RECOGNITION PROTEIN"/>
    <property type="match status" value="1"/>
</dbReference>
<feature type="region of interest" description="Disordered" evidence="1">
    <location>
        <begin position="16"/>
        <end position="48"/>
    </location>
</feature>
<feature type="region of interest" description="Disordered" evidence="1">
    <location>
        <begin position="305"/>
        <end position="341"/>
    </location>
</feature>
<feature type="compositionally biased region" description="Polar residues" evidence="1">
    <location>
        <begin position="599"/>
        <end position="617"/>
    </location>
</feature>
<dbReference type="GeneID" id="70249116"/>
<dbReference type="InterPro" id="IPR009057">
    <property type="entry name" value="Homeodomain-like_sf"/>
</dbReference>
<feature type="region of interest" description="Disordered" evidence="1">
    <location>
        <begin position="528"/>
        <end position="561"/>
    </location>
</feature>
<evidence type="ECO:0000313" key="3">
    <source>
        <dbReference type="Proteomes" id="UP001201262"/>
    </source>
</evidence>
<proteinExistence type="predicted"/>
<comment type="caution">
    <text evidence="2">The sequence shown here is derived from an EMBL/GenBank/DDBJ whole genome shotgun (WGS) entry which is preliminary data.</text>
</comment>
<accession>A0AAD4KIF7</accession>
<sequence length="617" mass="68689">MTLDSVWTSIIHRPARAAASVHAPRVTPPTKRRRLSPSPGSGDIDDDSSLQIARARNDKKLKSVFEGIFEKYGKDFSDVGDEIDLRTGEIIVNKGHVSRMEHEDDTGQVAQISSQRNQSPRGRSMDDTTNAFTDSDDELIPESAVILGSLITGRSENGAESGAESPDIDDHEIEASSRAGEVIFPDADNVTVEGNETAFSTLNFPRRQDAVYEVIVDPAWQVPEIDAKFWTPPKKQTPPKRKLNITDTRAPSPPSAGSIWAIRTPGRPRGASSKAQKGLIKSSPILPSKRRRRKPAVLDWSFAEVRSDESDSDDPLQEEAPSSTNRSIKIRAPSSVSITPTPSKSVLVDMIKTGSKKSQHLPTTNQVASKNIEEIESIPGTPEVASSSPQTFEPTPTQKKYDKQLSSPTKVRPTEFILTPDEVKLIAQMKPESGDHNWGDIIEHLPGRTLDDLEEWERRHPNLFDGNYFTNDGWSLEELELLDKYADQSGIWWKDIQAALPNRSRQELENQMIRIWVEREACQKENEQFSSSGRSIESRIGYSRPSQSIYSDEDDPALRTGDVMTTKDLEDLLEEEDFGEEWPEISAIEVEPRSAENVAGSQRGSPRKGSTSPRKLF</sequence>
<evidence type="ECO:0000256" key="1">
    <source>
        <dbReference type="SAM" id="MobiDB-lite"/>
    </source>
</evidence>
<evidence type="ECO:0000313" key="2">
    <source>
        <dbReference type="EMBL" id="KAH8689081.1"/>
    </source>
</evidence>
<feature type="region of interest" description="Disordered" evidence="1">
    <location>
        <begin position="576"/>
        <end position="617"/>
    </location>
</feature>
<gene>
    <name evidence="2" type="ORF">BGW36DRAFT_402118</name>
</gene>
<protein>
    <recommendedName>
        <fullName evidence="4">Myb-like domain-containing protein</fullName>
    </recommendedName>
</protein>
<dbReference type="Pfam" id="PF10384">
    <property type="entry name" value="Scm3"/>
    <property type="match status" value="1"/>
</dbReference>
<dbReference type="EMBL" id="JAJTJA010000016">
    <property type="protein sequence ID" value="KAH8689081.1"/>
    <property type="molecule type" value="Genomic_DNA"/>
</dbReference>
<dbReference type="GO" id="GO:0005634">
    <property type="term" value="C:nucleus"/>
    <property type="evidence" value="ECO:0007669"/>
    <property type="project" value="InterPro"/>
</dbReference>
<dbReference type="GO" id="GO:0046982">
    <property type="term" value="F:protein heterodimerization activity"/>
    <property type="evidence" value="ECO:0007669"/>
    <property type="project" value="InterPro"/>
</dbReference>